<name>A0A9D4J8L9_DREPO</name>
<dbReference type="Proteomes" id="UP000828390">
    <property type="component" value="Unassembled WGS sequence"/>
</dbReference>
<comment type="caution">
    <text evidence="2">The sequence shown here is derived from an EMBL/GenBank/DDBJ whole genome shotgun (WGS) entry which is preliminary data.</text>
</comment>
<evidence type="ECO:0000313" key="2">
    <source>
        <dbReference type="EMBL" id="KAH3799533.1"/>
    </source>
</evidence>
<evidence type="ECO:0000313" key="3">
    <source>
        <dbReference type="Proteomes" id="UP000828390"/>
    </source>
</evidence>
<accession>A0A9D4J8L9</accession>
<protein>
    <submittedName>
        <fullName evidence="2">Uncharacterized protein</fullName>
    </submittedName>
</protein>
<reference evidence="2" key="2">
    <citation type="submission" date="2020-11" db="EMBL/GenBank/DDBJ databases">
        <authorList>
            <person name="McCartney M.A."/>
            <person name="Auch B."/>
            <person name="Kono T."/>
            <person name="Mallez S."/>
            <person name="Becker A."/>
            <person name="Gohl D.M."/>
            <person name="Silverstein K.A.T."/>
            <person name="Koren S."/>
            <person name="Bechman K.B."/>
            <person name="Herman A."/>
            <person name="Abrahante J.E."/>
            <person name="Garbe J."/>
        </authorList>
    </citation>
    <scope>NUCLEOTIDE SEQUENCE</scope>
    <source>
        <strain evidence="2">Duluth1</strain>
        <tissue evidence="2">Whole animal</tissue>
    </source>
</reference>
<dbReference type="EMBL" id="JAIWYP010000007">
    <property type="protein sequence ID" value="KAH3799533.1"/>
    <property type="molecule type" value="Genomic_DNA"/>
</dbReference>
<gene>
    <name evidence="2" type="ORF">DPMN_153143</name>
</gene>
<dbReference type="AlphaFoldDB" id="A0A9D4J8L9"/>
<reference evidence="2" key="1">
    <citation type="journal article" date="2019" name="bioRxiv">
        <title>The Genome of the Zebra Mussel, Dreissena polymorpha: A Resource for Invasive Species Research.</title>
        <authorList>
            <person name="McCartney M.A."/>
            <person name="Auch B."/>
            <person name="Kono T."/>
            <person name="Mallez S."/>
            <person name="Zhang Y."/>
            <person name="Obille A."/>
            <person name="Becker A."/>
            <person name="Abrahante J.E."/>
            <person name="Garbe J."/>
            <person name="Badalamenti J.P."/>
            <person name="Herman A."/>
            <person name="Mangelson H."/>
            <person name="Liachko I."/>
            <person name="Sullivan S."/>
            <person name="Sone E.D."/>
            <person name="Koren S."/>
            <person name="Silverstein K.A.T."/>
            <person name="Beckman K.B."/>
            <person name="Gohl D.M."/>
        </authorList>
    </citation>
    <scope>NUCLEOTIDE SEQUENCE</scope>
    <source>
        <strain evidence="2">Duluth1</strain>
        <tissue evidence="2">Whole animal</tissue>
    </source>
</reference>
<proteinExistence type="predicted"/>
<keyword evidence="3" id="KW-1185">Reference proteome</keyword>
<feature type="coiled-coil region" evidence="1">
    <location>
        <begin position="42"/>
        <end position="76"/>
    </location>
</feature>
<evidence type="ECO:0000256" key="1">
    <source>
        <dbReference type="SAM" id="Coils"/>
    </source>
</evidence>
<organism evidence="2 3">
    <name type="scientific">Dreissena polymorpha</name>
    <name type="common">Zebra mussel</name>
    <name type="synonym">Mytilus polymorpha</name>
    <dbReference type="NCBI Taxonomy" id="45954"/>
    <lineage>
        <taxon>Eukaryota</taxon>
        <taxon>Metazoa</taxon>
        <taxon>Spiralia</taxon>
        <taxon>Lophotrochozoa</taxon>
        <taxon>Mollusca</taxon>
        <taxon>Bivalvia</taxon>
        <taxon>Autobranchia</taxon>
        <taxon>Heteroconchia</taxon>
        <taxon>Euheterodonta</taxon>
        <taxon>Imparidentia</taxon>
        <taxon>Neoheterodontei</taxon>
        <taxon>Myida</taxon>
        <taxon>Dreissenoidea</taxon>
        <taxon>Dreissenidae</taxon>
        <taxon>Dreissena</taxon>
    </lineage>
</organism>
<keyword evidence="1" id="KW-0175">Coiled coil</keyword>
<sequence>MHRICKEVVRIEGAAKGIYAKGDFQKLSENIISTCEKINSDHIDMEKQLKTLQSSYDEALEKIASFQNKMTNVIEKRGYCSTSALAKIFTSIKGT</sequence>